<keyword evidence="1" id="KW-0418">Kinase</keyword>
<name>A0ABD1GZJ7_SALDI</name>
<keyword evidence="1" id="KW-0808">Transferase</keyword>
<dbReference type="EC" id="2.7.2.3" evidence="1"/>
<gene>
    <name evidence="1" type="ORF">AAHA92_17514</name>
</gene>
<comment type="caution">
    <text evidence="1">The sequence shown here is derived from an EMBL/GenBank/DDBJ whole genome shotgun (WGS) entry which is preliminary data.</text>
</comment>
<dbReference type="AlphaFoldDB" id="A0ABD1GZJ7"/>
<proteinExistence type="predicted"/>
<organism evidence="1 2">
    <name type="scientific">Salvia divinorum</name>
    <name type="common">Maria pastora</name>
    <name type="synonym">Diviner's sage</name>
    <dbReference type="NCBI Taxonomy" id="28513"/>
    <lineage>
        <taxon>Eukaryota</taxon>
        <taxon>Viridiplantae</taxon>
        <taxon>Streptophyta</taxon>
        <taxon>Embryophyta</taxon>
        <taxon>Tracheophyta</taxon>
        <taxon>Spermatophyta</taxon>
        <taxon>Magnoliopsida</taxon>
        <taxon>eudicotyledons</taxon>
        <taxon>Gunneridae</taxon>
        <taxon>Pentapetalae</taxon>
        <taxon>asterids</taxon>
        <taxon>lamiids</taxon>
        <taxon>Lamiales</taxon>
        <taxon>Lamiaceae</taxon>
        <taxon>Nepetoideae</taxon>
        <taxon>Mentheae</taxon>
        <taxon>Salviinae</taxon>
        <taxon>Salvia</taxon>
        <taxon>Salvia subgen. Calosphace</taxon>
    </lineage>
</organism>
<dbReference type="EMBL" id="JBEAFC010000007">
    <property type="protein sequence ID" value="KAL1549404.1"/>
    <property type="molecule type" value="Genomic_DNA"/>
</dbReference>
<dbReference type="Proteomes" id="UP001567538">
    <property type="component" value="Unassembled WGS sequence"/>
</dbReference>
<dbReference type="GO" id="GO:0004618">
    <property type="term" value="F:phosphoglycerate kinase activity"/>
    <property type="evidence" value="ECO:0007669"/>
    <property type="project" value="UniProtKB-EC"/>
</dbReference>
<sequence>MHSLIRGSYLEKLSWSDLIPWNESANPKFDVEGSLSTKSVAGSMAFQMMLALGTPAPIKLVETGTLEEAVRIVEIAEIQIASVHSIPQVRTFSGWQPVDIEPRSLEEIA</sequence>
<evidence type="ECO:0000313" key="2">
    <source>
        <dbReference type="Proteomes" id="UP001567538"/>
    </source>
</evidence>
<keyword evidence="2" id="KW-1185">Reference proteome</keyword>
<protein>
    <submittedName>
        <fullName evidence="1">Phosphoglycerate kinase</fullName>
        <ecNumber evidence="1">2.7.2.3</ecNumber>
    </submittedName>
</protein>
<accession>A0ABD1GZJ7</accession>
<reference evidence="1 2" key="1">
    <citation type="submission" date="2024-06" db="EMBL/GenBank/DDBJ databases">
        <title>A chromosome level genome sequence of Diviner's sage (Salvia divinorum).</title>
        <authorList>
            <person name="Ford S.A."/>
            <person name="Ro D.-K."/>
            <person name="Ness R.W."/>
            <person name="Phillips M.A."/>
        </authorList>
    </citation>
    <scope>NUCLEOTIDE SEQUENCE [LARGE SCALE GENOMIC DNA]</scope>
    <source>
        <strain evidence="1">SAF-2024a</strain>
        <tissue evidence="1">Leaf</tissue>
    </source>
</reference>
<evidence type="ECO:0000313" key="1">
    <source>
        <dbReference type="EMBL" id="KAL1549404.1"/>
    </source>
</evidence>